<evidence type="ECO:0000256" key="5">
    <source>
        <dbReference type="ARBA" id="ARBA00022781"/>
    </source>
</evidence>
<comment type="caution">
    <text evidence="11">The sequence shown here is derived from an EMBL/GenBank/DDBJ whole genome shotgun (WGS) entry which is preliminary data.</text>
</comment>
<proteinExistence type="inferred from homology"/>
<evidence type="ECO:0000256" key="7">
    <source>
        <dbReference type="ARBA" id="ARBA00023065"/>
    </source>
</evidence>
<keyword evidence="6 9" id="KW-1133">Transmembrane helix</keyword>
<feature type="transmembrane region" description="Helical" evidence="9">
    <location>
        <begin position="504"/>
        <end position="525"/>
    </location>
</feature>
<feature type="transmembrane region" description="Helical" evidence="9">
    <location>
        <begin position="711"/>
        <end position="731"/>
    </location>
</feature>
<name>A0A2V2VLN5_TRYCR</name>
<feature type="transmembrane region" description="Helical" evidence="9">
    <location>
        <begin position="537"/>
        <end position="561"/>
    </location>
</feature>
<dbReference type="VEuPathDB" id="TriTrypDB:TCSYLVIO_000218"/>
<dbReference type="VEuPathDB" id="TriTrypDB:TcBrA4_0136820"/>
<dbReference type="GO" id="GO:0046961">
    <property type="term" value="F:proton-transporting ATPase activity, rotational mechanism"/>
    <property type="evidence" value="ECO:0007669"/>
    <property type="project" value="InterPro"/>
</dbReference>
<dbReference type="VEuPathDB" id="TriTrypDB:TCDM_08916"/>
<dbReference type="AlphaFoldDB" id="A0A2V2VLN5"/>
<evidence type="ECO:0000256" key="10">
    <source>
        <dbReference type="SAM" id="Coils"/>
    </source>
</evidence>
<dbReference type="GO" id="GO:0051117">
    <property type="term" value="F:ATPase binding"/>
    <property type="evidence" value="ECO:0007669"/>
    <property type="project" value="TreeGrafter"/>
</dbReference>
<evidence type="ECO:0000256" key="9">
    <source>
        <dbReference type="RuleBase" id="RU361189"/>
    </source>
</evidence>
<keyword evidence="4 9" id="KW-0812">Transmembrane</keyword>
<evidence type="ECO:0000256" key="3">
    <source>
        <dbReference type="ARBA" id="ARBA00022448"/>
    </source>
</evidence>
<dbReference type="VEuPathDB" id="TriTrypDB:BCY84_02479"/>
<dbReference type="VEuPathDB" id="TriTrypDB:TcCLB.509767.70"/>
<dbReference type="VEuPathDB" id="TriTrypDB:TcG_06880"/>
<keyword evidence="3 9" id="KW-0813">Transport</keyword>
<dbReference type="InterPro" id="IPR026028">
    <property type="entry name" value="V-type_ATPase_116kDa_su_euka"/>
</dbReference>
<dbReference type="EMBL" id="PRFA01000016">
    <property type="protein sequence ID" value="PWU97349.1"/>
    <property type="molecule type" value="Genomic_DNA"/>
</dbReference>
<feature type="transmembrane region" description="Helical" evidence="9">
    <location>
        <begin position="415"/>
        <end position="438"/>
    </location>
</feature>
<comment type="subcellular location">
    <subcellularLocation>
        <location evidence="1">Membrane</location>
        <topology evidence="1">Multi-pass membrane protein</topology>
    </subcellularLocation>
</comment>
<dbReference type="VEuPathDB" id="TriTrypDB:TcCL_NonESM07765"/>
<dbReference type="VEuPathDB" id="TriTrypDB:ECC02_005437"/>
<comment type="similarity">
    <text evidence="2 9">Belongs to the V-ATPase 116 kDa subunit family.</text>
</comment>
<dbReference type="VEuPathDB" id="TriTrypDB:TcYC6_0030280"/>
<dbReference type="PANTHER" id="PTHR11629:SF63">
    <property type="entry name" value="V-TYPE PROTON ATPASE SUBUNIT A"/>
    <property type="match status" value="1"/>
</dbReference>
<dbReference type="VEuPathDB" id="TriTrypDB:C4B63_16g166"/>
<evidence type="ECO:0000256" key="6">
    <source>
        <dbReference type="ARBA" id="ARBA00022989"/>
    </source>
</evidence>
<dbReference type="GO" id="GO:0000220">
    <property type="term" value="C:vacuolar proton-transporting V-type ATPase, V0 domain"/>
    <property type="evidence" value="ECO:0007669"/>
    <property type="project" value="InterPro"/>
</dbReference>
<keyword evidence="8 9" id="KW-0472">Membrane</keyword>
<dbReference type="Proteomes" id="UP000246121">
    <property type="component" value="Unassembled WGS sequence"/>
</dbReference>
<dbReference type="PIRSF" id="PIRSF001293">
    <property type="entry name" value="ATP6V0A1"/>
    <property type="match status" value="1"/>
</dbReference>
<keyword evidence="7 9" id="KW-0406">Ion transport</keyword>
<evidence type="ECO:0000256" key="8">
    <source>
        <dbReference type="ARBA" id="ARBA00023136"/>
    </source>
</evidence>
<evidence type="ECO:0000256" key="1">
    <source>
        <dbReference type="ARBA" id="ARBA00004141"/>
    </source>
</evidence>
<dbReference type="VEuPathDB" id="TriTrypDB:TcCLB.509601.70"/>
<dbReference type="VEuPathDB" id="TriTrypDB:C3747_21g206"/>
<evidence type="ECO:0000313" key="12">
    <source>
        <dbReference type="Proteomes" id="UP000246121"/>
    </source>
</evidence>
<dbReference type="InterPro" id="IPR002490">
    <property type="entry name" value="V-ATPase_116kDa_su"/>
</dbReference>
<dbReference type="GO" id="GO:0007035">
    <property type="term" value="P:vacuolar acidification"/>
    <property type="evidence" value="ECO:0007669"/>
    <property type="project" value="TreeGrafter"/>
</dbReference>
<feature type="transmembrane region" description="Helical" evidence="9">
    <location>
        <begin position="600"/>
        <end position="624"/>
    </location>
</feature>
<feature type="coiled-coil region" evidence="10">
    <location>
        <begin position="95"/>
        <end position="136"/>
    </location>
</feature>
<evidence type="ECO:0000256" key="4">
    <source>
        <dbReference type="ARBA" id="ARBA00022692"/>
    </source>
</evidence>
<keyword evidence="5 9" id="KW-0375">Hydrogen ion transport</keyword>
<comment type="function">
    <text evidence="9">Essential component of the vacuolar proton pump (V-ATPase), a multimeric enzyme that catalyzes the translocation of protons across the membranes. Required for assembly and activity of the V-ATPase.</text>
</comment>
<feature type="transmembrane region" description="Helical" evidence="9">
    <location>
        <begin position="378"/>
        <end position="403"/>
    </location>
</feature>
<reference evidence="11 12" key="1">
    <citation type="journal article" date="2018" name="Microb. Genom.">
        <title>Expanding an expanded genome: long-read sequencing of Trypanosoma cruzi.</title>
        <authorList>
            <person name="Berna L."/>
            <person name="Rodriguez M."/>
            <person name="Chiribao M.L."/>
            <person name="Parodi-Talice A."/>
            <person name="Pita S."/>
            <person name="Rijo G."/>
            <person name="Alvarez-Valin F."/>
            <person name="Robello C."/>
        </authorList>
    </citation>
    <scope>NUCLEOTIDE SEQUENCE [LARGE SCALE GENOMIC DNA]</scope>
    <source>
        <strain evidence="11 12">Dm28c</strain>
    </source>
</reference>
<organism evidence="11 12">
    <name type="scientific">Trypanosoma cruzi</name>
    <dbReference type="NCBI Taxonomy" id="5693"/>
    <lineage>
        <taxon>Eukaryota</taxon>
        <taxon>Discoba</taxon>
        <taxon>Euglenozoa</taxon>
        <taxon>Kinetoplastea</taxon>
        <taxon>Metakinetoplastina</taxon>
        <taxon>Trypanosomatida</taxon>
        <taxon>Trypanosomatidae</taxon>
        <taxon>Trypanosoma</taxon>
        <taxon>Schizotrypanum</taxon>
    </lineage>
</organism>
<evidence type="ECO:0000256" key="2">
    <source>
        <dbReference type="ARBA" id="ARBA00009904"/>
    </source>
</evidence>
<dbReference type="PANTHER" id="PTHR11629">
    <property type="entry name" value="VACUOLAR PROTON ATPASES"/>
    <property type="match status" value="1"/>
</dbReference>
<keyword evidence="10" id="KW-0175">Coiled coil</keyword>
<sequence length="773" mass="87941">MPREAASGLWRSEDMTMLQLTMQRETAHDSVLKLGQLAAFQFIDLNGDVNAFQRDFVQEVRRCDDMERKMRYLHEEIEKAGVTSVPGQVGERETMFSLEQKVDEREAEVRELNEQYQSLIEERNRSREHLEVLNRDFSASSTHSQGLNLITGVIPKERVPILERLVYRATRGNSVMQTDDIATPFYNVATNQPIYKCVFGIYFPVPRLRESLGKISEANGATIYAYAENEEQLQGMRESLQVQVETVTHTLQQSALRQRQLLMGISASVYEWRRAVAVEKAVYSTMNMLRFSGATVVAKGWAPVRSLDDIRTALQEAEYLSGAQVLTIVEGVTTKETPPTYFRTNKITSSFQGIVDSYGMARYKEVNPGVFTIITFPYLFGVMYGDIGHGLILTIFSAFLIFMEKSWEGKPLNEIFAMIFGGRYLLLFMGFFAVYLGFLYNDMFGFSVEVFTSGYRWPQLPPNGPDGVVRPSLPVGVTPAHSVIFGVDSAWAETENKLEFYNSIKMKCSVIIGVVQMMVGVILSLMNHLYFGDKLQVWFRFVPEIVFLSCTFGYMCLLIVIKWCTPWENRTHDAPSLLETMTNFFLQPGTVNLPLYRGQAVIQVLLLLIAFAMVPILLFVIPFMEKKHHDKAMKRKALLHEEDEEEKDEFDFSEVMIHQVIHTIEYVLGCVSNTASYLRLWALSLAHSQLSEVFWNFAFLMTVGLDGGSGIFVFVGFCVWMCATLGVLLGMESLSAFLHALRLHWVEFNNKFYSADGYAFTPFDVAEVLSKIN</sequence>
<dbReference type="Pfam" id="PF01496">
    <property type="entry name" value="V_ATPase_I"/>
    <property type="match status" value="1"/>
</dbReference>
<accession>A0A2V2VLN5</accession>
<dbReference type="VEuPathDB" id="TriTrypDB:Tc_MARK_9472"/>
<evidence type="ECO:0000313" key="11">
    <source>
        <dbReference type="EMBL" id="PWU97349.1"/>
    </source>
</evidence>
<protein>
    <recommendedName>
        <fullName evidence="9">V-type proton ATPase subunit a</fullName>
    </recommendedName>
</protein>
<gene>
    <name evidence="11" type="ORF">C4B63_16g166</name>
</gene>